<dbReference type="AlphaFoldDB" id="A0A8N4FAC1"/>
<protein>
    <submittedName>
        <fullName evidence="2">Uncharacterized protein LOC105056192 isoform X1</fullName>
    </submittedName>
</protein>
<keyword evidence="1" id="KW-1185">Reference proteome</keyword>
<proteinExistence type="predicted"/>
<name>A0A8N4FAC1_ELAGV</name>
<dbReference type="Proteomes" id="UP000504607">
    <property type="component" value="Chromosome 13"/>
</dbReference>
<gene>
    <name evidence="2" type="primary">LOC105056192</name>
</gene>
<organism evidence="1 2">
    <name type="scientific">Elaeis guineensis var. tenera</name>
    <name type="common">Oil palm</name>
    <dbReference type="NCBI Taxonomy" id="51953"/>
    <lineage>
        <taxon>Eukaryota</taxon>
        <taxon>Viridiplantae</taxon>
        <taxon>Streptophyta</taxon>
        <taxon>Embryophyta</taxon>
        <taxon>Tracheophyta</taxon>
        <taxon>Spermatophyta</taxon>
        <taxon>Magnoliopsida</taxon>
        <taxon>Liliopsida</taxon>
        <taxon>Arecaceae</taxon>
        <taxon>Arecoideae</taxon>
        <taxon>Cocoseae</taxon>
        <taxon>Elaeidinae</taxon>
        <taxon>Elaeis</taxon>
    </lineage>
</organism>
<sequence length="172" mass="20217">MMSHSNNHFQHIILSYIDSDQRSHYLSHSHQMLQEEMKRRLEEVPEDERTLELKDRIFVEAPSEETIRKIRDELRIEFDDKIFYLEAQLHQMRVQMASGCFALNPVGTPHSVPSSSGQIPDASSAHQTHALENERFTHMPDEVCDDILVVRIFLRTIIFNSFVVRCITRRKI</sequence>
<accession>A0A8N4FAC1</accession>
<evidence type="ECO:0000313" key="1">
    <source>
        <dbReference type="Proteomes" id="UP000504607"/>
    </source>
</evidence>
<evidence type="ECO:0000313" key="2">
    <source>
        <dbReference type="RefSeq" id="XP_029123710.1"/>
    </source>
</evidence>
<dbReference type="RefSeq" id="XP_029123710.1">
    <property type="nucleotide sequence ID" value="XM_029267877.1"/>
</dbReference>
<reference evidence="2" key="1">
    <citation type="submission" date="2025-08" db="UniProtKB">
        <authorList>
            <consortium name="RefSeq"/>
        </authorList>
    </citation>
    <scope>IDENTIFICATION</scope>
</reference>